<accession>A0A8R1HVL3</accession>
<protein>
    <recommendedName>
        <fullName evidence="12">Sodium/nucleoside cotransporter</fullName>
    </recommendedName>
</protein>
<feature type="transmembrane region" description="Helical" evidence="7">
    <location>
        <begin position="33"/>
        <end position="52"/>
    </location>
</feature>
<feature type="transmembrane region" description="Helical" evidence="7">
    <location>
        <begin position="106"/>
        <end position="125"/>
    </location>
</feature>
<dbReference type="GO" id="GO:0005415">
    <property type="term" value="F:nucleoside:sodium symporter activity"/>
    <property type="evidence" value="ECO:0007669"/>
    <property type="project" value="TreeGrafter"/>
</dbReference>
<comment type="subcellular location">
    <subcellularLocation>
        <location evidence="1">Cell membrane</location>
        <topology evidence="1">Multi-pass membrane protein</topology>
    </subcellularLocation>
</comment>
<feature type="transmembrane region" description="Helical" evidence="7">
    <location>
        <begin position="232"/>
        <end position="253"/>
    </location>
</feature>
<keyword evidence="6 7" id="KW-0472">Membrane</keyword>
<evidence type="ECO:0000259" key="8">
    <source>
        <dbReference type="Pfam" id="PF01773"/>
    </source>
</evidence>
<dbReference type="Pfam" id="PF01773">
    <property type="entry name" value="Nucleos_tra2_N"/>
    <property type="match status" value="1"/>
</dbReference>
<evidence type="ECO:0008006" key="12">
    <source>
        <dbReference type="Google" id="ProtNLM"/>
    </source>
</evidence>
<proteinExistence type="inferred from homology"/>
<keyword evidence="5 7" id="KW-1133">Transmembrane helix</keyword>
<evidence type="ECO:0000256" key="6">
    <source>
        <dbReference type="ARBA" id="ARBA00023136"/>
    </source>
</evidence>
<dbReference type="OMA" id="DKMYELF"/>
<sequence length="534" mass="58477">MSGVLQRSCSVASKCVESNLSVLDSLAQKVQPFIGPLSLIIFLLAYHGFLIAACVHNYQKAAPLLYITIFCWLCFIINLIVCTQKFKYFVEDVALKMENFATCKRSVIISFKVALMIALLAYTVIDSIHDLSRFSGFFAYIFYLLFMFAFSNNRMMINWNIVSSALLMHYTIALIIFKWSTGQWFFQQFAQLVVGFLEYAQVGAQFVFGFIAAPPNICDLAPVFIFTSLQTLIYFAAVVAILFHFGIIQLVLLKSVWFTKMLIGTSSVESVNAWACTFLGMTEAPLVVAPYLPKLTDSELFAVVTSGFACVAGTVFAAYVALGACPVYLLTASLLSAPMSLACSKMMFPEVEESQIREEDFKVSHGSAGKGFFDTLCSAGVALVPTVFAIGASLVVNMSILALLDTIIGYMGDLIGYDGWTFQMLFGYAFFPLAYMMGVTGDANQTLFFQPKSVLIATYALCGFSNFSSMGMSIEFLGGLAPNKRSAISNFVLRALCAGSIACFMNATVAGILISEPIICKSVQDTSKCFRIPS</sequence>
<reference evidence="10" key="2">
    <citation type="submission" date="2022-06" db="UniProtKB">
        <authorList>
            <consortium name="EnsemblMetazoa"/>
        </authorList>
    </citation>
    <scope>IDENTIFICATION</scope>
    <source>
        <strain evidence="10">DF5081</strain>
    </source>
</reference>
<feature type="transmembrane region" description="Helical" evidence="7">
    <location>
        <begin position="300"/>
        <end position="321"/>
    </location>
</feature>
<feature type="transmembrane region" description="Helical" evidence="7">
    <location>
        <begin position="376"/>
        <end position="400"/>
    </location>
</feature>
<feature type="transmembrane region" description="Helical" evidence="7">
    <location>
        <begin position="64"/>
        <end position="86"/>
    </location>
</feature>
<evidence type="ECO:0000256" key="7">
    <source>
        <dbReference type="SAM" id="Phobius"/>
    </source>
</evidence>
<dbReference type="PANTHER" id="PTHR10590">
    <property type="entry name" value="SODIUM/NUCLEOSIDE COTRANSPORTER"/>
    <property type="match status" value="1"/>
</dbReference>
<evidence type="ECO:0000256" key="3">
    <source>
        <dbReference type="ARBA" id="ARBA00022475"/>
    </source>
</evidence>
<feature type="transmembrane region" description="Helical" evidence="7">
    <location>
        <begin position="491"/>
        <end position="514"/>
    </location>
</feature>
<keyword evidence="11" id="KW-1185">Reference proteome</keyword>
<evidence type="ECO:0000313" key="10">
    <source>
        <dbReference type="EnsemblMetazoa" id="CJA13108.1"/>
    </source>
</evidence>
<evidence type="ECO:0000256" key="2">
    <source>
        <dbReference type="ARBA" id="ARBA00009033"/>
    </source>
</evidence>
<organism evidence="10 11">
    <name type="scientific">Caenorhabditis japonica</name>
    <dbReference type="NCBI Taxonomy" id="281687"/>
    <lineage>
        <taxon>Eukaryota</taxon>
        <taxon>Metazoa</taxon>
        <taxon>Ecdysozoa</taxon>
        <taxon>Nematoda</taxon>
        <taxon>Chromadorea</taxon>
        <taxon>Rhabditida</taxon>
        <taxon>Rhabditina</taxon>
        <taxon>Rhabditomorpha</taxon>
        <taxon>Rhabditoidea</taxon>
        <taxon>Rhabditidae</taxon>
        <taxon>Peloderinae</taxon>
        <taxon>Caenorhabditis</taxon>
    </lineage>
</organism>
<dbReference type="PANTHER" id="PTHR10590:SF4">
    <property type="entry name" value="SOLUTE CARRIER FAMILY 28 MEMBER 3"/>
    <property type="match status" value="1"/>
</dbReference>
<name>A0A8R1HVL3_CAEJA</name>
<dbReference type="Proteomes" id="UP000005237">
    <property type="component" value="Unassembled WGS sequence"/>
</dbReference>
<dbReference type="EnsemblMetazoa" id="CJA13108.1">
    <property type="protein sequence ID" value="CJA13108.1"/>
    <property type="gene ID" value="WBGene00132312"/>
</dbReference>
<dbReference type="InterPro" id="IPR002668">
    <property type="entry name" value="CNT_N_dom"/>
</dbReference>
<feature type="transmembrane region" description="Helical" evidence="7">
    <location>
        <begin position="134"/>
        <end position="151"/>
    </location>
</feature>
<reference evidence="11" key="1">
    <citation type="submission" date="2010-08" db="EMBL/GenBank/DDBJ databases">
        <authorList>
            <consortium name="Caenorhabditis japonica Sequencing Consortium"/>
            <person name="Wilson R.K."/>
        </authorList>
    </citation>
    <scope>NUCLEOTIDE SEQUENCE [LARGE SCALE GENOMIC DNA]</scope>
    <source>
        <strain evidence="11">DF5081</strain>
    </source>
</reference>
<evidence type="ECO:0000259" key="9">
    <source>
        <dbReference type="Pfam" id="PF07662"/>
    </source>
</evidence>
<feature type="domain" description="Concentrative nucleoside transporter C-terminal" evidence="9">
    <location>
        <begin position="449"/>
        <end position="511"/>
    </location>
</feature>
<feature type="domain" description="Concentrative nucleoside transporter N-terminal" evidence="8">
    <location>
        <begin position="139"/>
        <end position="210"/>
    </location>
</feature>
<feature type="domain" description="Concentrative nucleoside transporter C-terminal" evidence="9">
    <location>
        <begin position="328"/>
        <end position="440"/>
    </location>
</feature>
<dbReference type="InterPro" id="IPR011657">
    <property type="entry name" value="CNT_C_dom"/>
</dbReference>
<evidence type="ECO:0000313" key="11">
    <source>
        <dbReference type="Proteomes" id="UP000005237"/>
    </source>
</evidence>
<dbReference type="InterPro" id="IPR008276">
    <property type="entry name" value="C_nuclsd_transpt"/>
</dbReference>
<dbReference type="Pfam" id="PF07662">
    <property type="entry name" value="Nucleos_tra2_C"/>
    <property type="match status" value="2"/>
</dbReference>
<feature type="transmembrane region" description="Helical" evidence="7">
    <location>
        <begin position="157"/>
        <end position="177"/>
    </location>
</feature>
<evidence type="ECO:0000256" key="1">
    <source>
        <dbReference type="ARBA" id="ARBA00004651"/>
    </source>
</evidence>
<feature type="transmembrane region" description="Helical" evidence="7">
    <location>
        <begin position="453"/>
        <end position="471"/>
    </location>
</feature>
<evidence type="ECO:0000256" key="4">
    <source>
        <dbReference type="ARBA" id="ARBA00022692"/>
    </source>
</evidence>
<evidence type="ECO:0000256" key="5">
    <source>
        <dbReference type="ARBA" id="ARBA00022989"/>
    </source>
</evidence>
<dbReference type="AlphaFoldDB" id="A0A8R1HVL3"/>
<keyword evidence="4 7" id="KW-0812">Transmembrane</keyword>
<comment type="similarity">
    <text evidence="2">Belongs to the concentrative nucleoside transporter (CNT) (TC 2.A.41) family.</text>
</comment>
<keyword evidence="3" id="KW-1003">Cell membrane</keyword>
<dbReference type="GO" id="GO:0005886">
    <property type="term" value="C:plasma membrane"/>
    <property type="evidence" value="ECO:0007669"/>
    <property type="project" value="UniProtKB-SubCell"/>
</dbReference>
<feature type="transmembrane region" description="Helical" evidence="7">
    <location>
        <begin position="420"/>
        <end position="441"/>
    </location>
</feature>